<dbReference type="InterPro" id="IPR004835">
    <property type="entry name" value="Chitin_synth"/>
</dbReference>
<dbReference type="InterPro" id="IPR001609">
    <property type="entry name" value="Myosin_head_motor_dom-like"/>
</dbReference>
<evidence type="ECO:0000256" key="7">
    <source>
        <dbReference type="ARBA" id="ARBA00022741"/>
    </source>
</evidence>
<dbReference type="Gene3D" id="1.10.10.60">
    <property type="entry name" value="Homeodomain-like"/>
    <property type="match status" value="1"/>
</dbReference>
<dbReference type="PRINTS" id="PR00193">
    <property type="entry name" value="MYOSINHEAVY"/>
</dbReference>
<evidence type="ECO:0000256" key="10">
    <source>
        <dbReference type="ARBA" id="ARBA00023123"/>
    </source>
</evidence>
<dbReference type="Pfam" id="PF08766">
    <property type="entry name" value="DEK_C"/>
    <property type="match status" value="1"/>
</dbReference>
<protein>
    <recommendedName>
        <fullName evidence="2">chitin synthase</fullName>
        <ecNumber evidence="2">2.4.1.16</ecNumber>
    </recommendedName>
</protein>
<comment type="similarity">
    <text evidence="15">Belongs to the TRAFAC class myosin-kinesin ATPase superfamily. Myosin family.</text>
</comment>
<dbReference type="PROSITE" id="PS51456">
    <property type="entry name" value="MYOSIN_MOTOR"/>
    <property type="match status" value="1"/>
</dbReference>
<keyword evidence="3" id="KW-1003">Cell membrane</keyword>
<dbReference type="SUPFAM" id="SSF52540">
    <property type="entry name" value="P-loop containing nucleoside triphosphate hydrolases"/>
    <property type="match status" value="1"/>
</dbReference>
<dbReference type="PROSITE" id="PS51998">
    <property type="entry name" value="DEK_C"/>
    <property type="match status" value="1"/>
</dbReference>
<reference evidence="20 21" key="1">
    <citation type="submission" date="2021-12" db="EMBL/GenBank/DDBJ databases">
        <title>High titer production of polyol ester of fatty acids by Rhodotorula paludigena BS15 towards product separation-free biomass refinery.</title>
        <authorList>
            <person name="Mano J."/>
            <person name="Ono H."/>
            <person name="Tanaka T."/>
            <person name="Naito K."/>
            <person name="Sushida H."/>
            <person name="Ike M."/>
            <person name="Tokuyasu K."/>
            <person name="Kitaoka M."/>
        </authorList>
    </citation>
    <scope>NUCLEOTIDE SEQUENCE [LARGE SCALE GENOMIC DNA]</scope>
    <source>
        <strain evidence="20 21">BS15</strain>
    </source>
</reference>
<comment type="caution">
    <text evidence="20">The sequence shown here is derived from an EMBL/GenBank/DDBJ whole genome shotgun (WGS) entry which is preliminary data.</text>
</comment>
<feature type="transmembrane region" description="Helical" evidence="16">
    <location>
        <begin position="1676"/>
        <end position="1694"/>
    </location>
</feature>
<dbReference type="Gene3D" id="3.10.120.10">
    <property type="entry name" value="Cytochrome b5-like heme/steroid binding domain"/>
    <property type="match status" value="1"/>
</dbReference>
<keyword evidence="12 15" id="KW-0505">Motor protein</keyword>
<keyword evidence="21" id="KW-1185">Reference proteome</keyword>
<dbReference type="Pfam" id="PF03142">
    <property type="entry name" value="Chitin_synth_2"/>
    <property type="match status" value="1"/>
</dbReference>
<name>A0AAV5GD79_9BASI</name>
<dbReference type="InterPro" id="IPR036961">
    <property type="entry name" value="Kinesin_motor_dom_sf"/>
</dbReference>
<evidence type="ECO:0000256" key="12">
    <source>
        <dbReference type="ARBA" id="ARBA00023175"/>
    </source>
</evidence>
<dbReference type="Gene3D" id="1.20.58.530">
    <property type="match status" value="1"/>
</dbReference>
<dbReference type="SUPFAM" id="SSF109715">
    <property type="entry name" value="DEK C-terminal domain"/>
    <property type="match status" value="1"/>
</dbReference>
<dbReference type="GO" id="GO:0031505">
    <property type="term" value="P:fungal-type cell wall organization"/>
    <property type="evidence" value="ECO:0007669"/>
    <property type="project" value="TreeGrafter"/>
</dbReference>
<feature type="transmembrane region" description="Helical" evidence="16">
    <location>
        <begin position="1640"/>
        <end position="1664"/>
    </location>
</feature>
<proteinExistence type="inferred from homology"/>
<dbReference type="Pfam" id="PF00063">
    <property type="entry name" value="Myosin_head"/>
    <property type="match status" value="2"/>
</dbReference>
<dbReference type="PROSITE" id="PS50255">
    <property type="entry name" value="CYTOCHROME_B5_2"/>
    <property type="match status" value="1"/>
</dbReference>
<organism evidence="20 21">
    <name type="scientific">Rhodotorula paludigena</name>
    <dbReference type="NCBI Taxonomy" id="86838"/>
    <lineage>
        <taxon>Eukaryota</taxon>
        <taxon>Fungi</taxon>
        <taxon>Dikarya</taxon>
        <taxon>Basidiomycota</taxon>
        <taxon>Pucciniomycotina</taxon>
        <taxon>Microbotryomycetes</taxon>
        <taxon>Sporidiobolales</taxon>
        <taxon>Sporidiobolaceae</taxon>
        <taxon>Rhodotorula</taxon>
    </lineage>
</organism>
<gene>
    <name evidence="20" type="ORF">Rhopal_000267-T1</name>
</gene>
<keyword evidence="11 16" id="KW-0472">Membrane</keyword>
<dbReference type="SMART" id="SM01117">
    <property type="entry name" value="Cyt-b5"/>
    <property type="match status" value="2"/>
</dbReference>
<evidence type="ECO:0000259" key="19">
    <source>
        <dbReference type="PROSITE" id="PS51998"/>
    </source>
</evidence>
<evidence type="ECO:0000256" key="11">
    <source>
        <dbReference type="ARBA" id="ARBA00023136"/>
    </source>
</evidence>
<evidence type="ECO:0000256" key="6">
    <source>
        <dbReference type="ARBA" id="ARBA00022692"/>
    </source>
</evidence>
<evidence type="ECO:0000256" key="15">
    <source>
        <dbReference type="PROSITE-ProRule" id="PRU00782"/>
    </source>
</evidence>
<dbReference type="Pfam" id="PF00173">
    <property type="entry name" value="Cyt-b5"/>
    <property type="match status" value="1"/>
</dbReference>
<dbReference type="InterPro" id="IPR001199">
    <property type="entry name" value="Cyt_B5-like_heme/steroid-bd"/>
</dbReference>
<feature type="transmembrane region" description="Helical" evidence="16">
    <location>
        <begin position="1252"/>
        <end position="1271"/>
    </location>
</feature>
<dbReference type="InterPro" id="IPR014876">
    <property type="entry name" value="DEK_C"/>
</dbReference>
<keyword evidence="13" id="KW-0325">Glycoprotein</keyword>
<dbReference type="GO" id="GO:0005524">
    <property type="term" value="F:ATP binding"/>
    <property type="evidence" value="ECO:0007669"/>
    <property type="project" value="UniProtKB-UniRule"/>
</dbReference>
<dbReference type="SUPFAM" id="SSF53448">
    <property type="entry name" value="Nucleotide-diphospho-sugar transferases"/>
    <property type="match status" value="1"/>
</dbReference>
<keyword evidence="8 15" id="KW-0067">ATP-binding</keyword>
<dbReference type="GO" id="GO:0003779">
    <property type="term" value="F:actin binding"/>
    <property type="evidence" value="ECO:0007669"/>
    <property type="project" value="UniProtKB-KW"/>
</dbReference>
<feature type="transmembrane region" description="Helical" evidence="16">
    <location>
        <begin position="945"/>
        <end position="964"/>
    </location>
</feature>
<dbReference type="GO" id="GO:0006031">
    <property type="term" value="P:chitin biosynthetic process"/>
    <property type="evidence" value="ECO:0007669"/>
    <property type="project" value="TreeGrafter"/>
</dbReference>
<dbReference type="Gene3D" id="1.10.10.820">
    <property type="match status" value="1"/>
</dbReference>
<dbReference type="Proteomes" id="UP001342314">
    <property type="component" value="Unassembled WGS sequence"/>
</dbReference>
<keyword evidence="10 15" id="KW-0518">Myosin</keyword>
<evidence type="ECO:0000313" key="21">
    <source>
        <dbReference type="Proteomes" id="UP001342314"/>
    </source>
</evidence>
<evidence type="ECO:0000259" key="18">
    <source>
        <dbReference type="PROSITE" id="PS51456"/>
    </source>
</evidence>
<dbReference type="Gene3D" id="1.20.120.720">
    <property type="entry name" value="Myosin VI head, motor domain, U50 subdomain"/>
    <property type="match status" value="1"/>
</dbReference>
<dbReference type="InterPro" id="IPR036037">
    <property type="entry name" value="MYSc_Myo17"/>
</dbReference>
<evidence type="ECO:0000256" key="4">
    <source>
        <dbReference type="ARBA" id="ARBA00022676"/>
    </source>
</evidence>
<evidence type="ECO:0000256" key="16">
    <source>
        <dbReference type="SAM" id="Phobius"/>
    </source>
</evidence>
<dbReference type="EC" id="2.4.1.16" evidence="2"/>
<accession>A0AAV5GD79</accession>
<evidence type="ECO:0000256" key="1">
    <source>
        <dbReference type="ARBA" id="ARBA00004651"/>
    </source>
</evidence>
<evidence type="ECO:0000256" key="3">
    <source>
        <dbReference type="ARBA" id="ARBA00022475"/>
    </source>
</evidence>
<feature type="transmembrane region" description="Helical" evidence="16">
    <location>
        <begin position="1701"/>
        <end position="1724"/>
    </location>
</feature>
<comment type="subcellular location">
    <subcellularLocation>
        <location evidence="1">Cell membrane</location>
        <topology evidence="1">Multi-pass membrane protein</topology>
    </subcellularLocation>
</comment>
<dbReference type="SMART" id="SM00242">
    <property type="entry name" value="MYSc"/>
    <property type="match status" value="1"/>
</dbReference>
<evidence type="ECO:0000313" key="20">
    <source>
        <dbReference type="EMBL" id="GJN87319.1"/>
    </source>
</evidence>
<keyword evidence="6 16" id="KW-0812">Transmembrane</keyword>
<dbReference type="PANTHER" id="PTHR22914:SF45">
    <property type="entry name" value="CHITIN SYNTHASE"/>
    <property type="match status" value="1"/>
</dbReference>
<dbReference type="PANTHER" id="PTHR22914">
    <property type="entry name" value="CHITIN SYNTHASE"/>
    <property type="match status" value="1"/>
</dbReference>
<keyword evidence="14 15" id="KW-0009">Actin-binding</keyword>
<dbReference type="Gene3D" id="3.40.850.10">
    <property type="entry name" value="Kinesin motor domain"/>
    <property type="match status" value="1"/>
</dbReference>
<evidence type="ECO:0000256" key="2">
    <source>
        <dbReference type="ARBA" id="ARBA00012543"/>
    </source>
</evidence>
<dbReference type="GO" id="GO:0030428">
    <property type="term" value="C:cell septum"/>
    <property type="evidence" value="ECO:0007669"/>
    <property type="project" value="TreeGrafter"/>
</dbReference>
<feature type="domain" description="Cytochrome b5 heme-binding" evidence="17">
    <location>
        <begin position="1008"/>
        <end position="1070"/>
    </location>
</feature>
<feature type="transmembrane region" description="Helical" evidence="16">
    <location>
        <begin position="985"/>
        <end position="1004"/>
    </location>
</feature>
<dbReference type="EMBL" id="BQKY01000001">
    <property type="protein sequence ID" value="GJN87319.1"/>
    <property type="molecule type" value="Genomic_DNA"/>
</dbReference>
<evidence type="ECO:0000256" key="13">
    <source>
        <dbReference type="ARBA" id="ARBA00023180"/>
    </source>
</evidence>
<keyword evidence="5" id="KW-0808">Transferase</keyword>
<evidence type="ECO:0000256" key="8">
    <source>
        <dbReference type="ARBA" id="ARBA00022840"/>
    </source>
</evidence>
<dbReference type="GO" id="GO:0003774">
    <property type="term" value="F:cytoskeletal motor activity"/>
    <property type="evidence" value="ECO:0007669"/>
    <property type="project" value="UniProtKB-UniRule"/>
</dbReference>
<keyword evidence="9 16" id="KW-1133">Transmembrane helix</keyword>
<dbReference type="InterPro" id="IPR036400">
    <property type="entry name" value="Cyt_B5-like_heme/steroid_sf"/>
</dbReference>
<dbReference type="GO" id="GO:0005886">
    <property type="term" value="C:plasma membrane"/>
    <property type="evidence" value="ECO:0007669"/>
    <property type="project" value="UniProtKB-SubCell"/>
</dbReference>
<dbReference type="CDD" id="cd14879">
    <property type="entry name" value="MYSc_Myo17"/>
    <property type="match status" value="1"/>
</dbReference>
<feature type="region of interest" description="Actin-binding" evidence="15">
    <location>
        <begin position="668"/>
        <end position="690"/>
    </location>
</feature>
<feature type="domain" description="Myosin motor" evidence="18">
    <location>
        <begin position="21"/>
        <end position="793"/>
    </location>
</feature>
<feature type="binding site" evidence="15">
    <location>
        <begin position="123"/>
        <end position="130"/>
    </location>
    <ligand>
        <name>ATP</name>
        <dbReference type="ChEBI" id="CHEBI:30616"/>
    </ligand>
</feature>
<keyword evidence="7 15" id="KW-0547">Nucleotide-binding</keyword>
<keyword evidence="4" id="KW-0328">Glycosyltransferase</keyword>
<feature type="domain" description="DEK-C" evidence="19">
    <location>
        <begin position="1931"/>
        <end position="1988"/>
    </location>
</feature>
<dbReference type="GO" id="GO:0004100">
    <property type="term" value="F:chitin synthase activity"/>
    <property type="evidence" value="ECO:0007669"/>
    <property type="project" value="UniProtKB-EC"/>
</dbReference>
<evidence type="ECO:0000256" key="14">
    <source>
        <dbReference type="ARBA" id="ARBA00023203"/>
    </source>
</evidence>
<evidence type="ECO:0000256" key="5">
    <source>
        <dbReference type="ARBA" id="ARBA00022679"/>
    </source>
</evidence>
<evidence type="ECO:0000259" key="17">
    <source>
        <dbReference type="PROSITE" id="PS50255"/>
    </source>
</evidence>
<evidence type="ECO:0000256" key="9">
    <source>
        <dbReference type="ARBA" id="ARBA00022989"/>
    </source>
</evidence>
<dbReference type="InterPro" id="IPR027417">
    <property type="entry name" value="P-loop_NTPase"/>
</dbReference>
<dbReference type="InterPro" id="IPR029044">
    <property type="entry name" value="Nucleotide-diphossugar_trans"/>
</dbReference>
<sequence length="1990" mass="218659">MANPFVTPNPQVELDPVEVPDLAALPPGIPPLATDDLVPLLRARLLEGLPYTFVSPRVVVALNPFQAVHATSDQALADWRAEYADCGGDGVRGRLGPHVWAAAQKAYYYMSRTGQDQAIVVSGETGSGKSETSRLLLKSLIDLAAPPAGKKGSKLTASIPAAFFILDTFGHAGTNSNANASRFGRYSELQLNDKGRLIGLKGLEYCLEKSRVGSTPTGERNFHIFHYLVAGASPDECQHLHFSSSSSFRYLAQSRSSAASVQSDAVRFAQLKEAFKAVGFPKKAVASVCQVLAAILHLGNIDFHMDRNRNADSAVVKNAHVLELAAEFLGVDSTDLESALVNKSTLVGGEVCAVFLDVEGAAANRDDLAAALYGLVFSWVGEFLNEKLCRDDFATFISLVDFPGPVQQAGSHRDGLGVEAFCFNLASERLQGYMLEQLFEANKAEYGLDEASPPGLAAQYTSNAETVRLLTNQPGGLVHIIDDQSRRRGKTDATMLKAMSKRWSNHPVFSSRDGDESQGRPGAFLVSHWDGQATYSTENFVADNSAAVSPNFVTLLGGATPRAGVDGRATPSARDQLATGGSTYSFIRQLFANGAVETKAHPRSEDTLVAASQKVGPRRAPSMRRPRGRNAFGAAVGTEDAIAEEGDDSVEVASAGGRSVVQEVNDALTLLVNTLQTSRSWFVLCMRPNDAQLPNQVDARLLKHQVRAFGLADLARRLEGEWAVNLEIKEWWERYGTVHVLANEQASLGPLMYRDKAVKVRELLGFSEREMGIGKTKVFLSDAAFRYLEDFLRADDPEELAHNREIVGRTSTATALDDPYSPYPHPDTPGLGTYNDDFAKTTSTAALPILEHKYSGVGGQTFDDDEYEMDRKEYLAGEDDYMSQSARQLHDEERSLAPSGYTSSRPMFDPRNMSEKELLTGKKGFGGEGEETVEVIRMSSARKRWLTLTWLFTWWIPSPLLRWIGGMKRRDVRMAWREKVLINMLIWFLCGCAVFVIAVLGPVICPTEHVFNTQELNDRSYSNNPDKMLVSIRGEVFDLTGFAPHHQPGSSVIPTTNIEKLGGRDLSDYFPVQVSALCNGVDGNVSPWVTLESRNVSTDVENIAKYHDFRAYTTDVRPDWYYETMVYLRYNHRTGFMGFSHGTVSKEAKEKGKNIAIYENNVYDFSTYIQNGGGGIRVPDGSTAGSGVERNFMSDAVVNLFRTRAGSDITGSLNSLNLPADVLQRQKICMRNLFFIGKVDTRNSPKCQFSQYILIALSCLMVAIIGAKFLAALQFGRKRKPEDYDKFVICQVPCYTEGEDSLRACIDSLTRLKYDDKRKLLFIICDGMIVGSGNDRPTPQIVLDILGADAAIDPEPLSFQSIGNGDKQHNMAKIYSGLHEAGGHIVPYVVVVKVGKPNERSRPGNRGKRDSQMLLMRFLNRVHFDSPMAPAELEIYHQIKNVIGVNPSFYEYLLMVDADTTVDPLSLNYLVGGFVADRRIIGLCGETSLANARASWTTMMQVYEYFISHYLTKAFESLFGSVTCLPGCFSMYRIRSLEHKPLIISDAVLSEYGENKVETLHVKNLLSLGEDRYLTTVILKHFPLFKLKFTRFAKAQTIAPDDWKVLMSQRRRWINSTIHNLFELLFIDRMCGFCCFSMRFVVLVDLASTLISPVTVAYIIYLVYTVAGTGKPVPTFALIMLGAIYGLQIVIYVLHRKFEHIGWMLLYILALPFFTFILPLYSFWQMDDFSWGSTREIVGEQGKRLLVHEEGKFDPASIPLRKWSELEDEMWNDNESNASIGEIIEASKQEREAASAYGAPYGAPSARDFSPSRAGGQYYAAPSIGSLPPGAGASVYGGSNYPASANPYAQPGGFAPSTLGGAGRRDSTTSFFAANALAQAGMLQQTRGGHAYRSSGDLVSVAGGGARGSMGDLVGGFSSSPRAMSPFGQGVPPDQVIVRDVQEYLATADLQTVTKKTVRQALAAQYGVDDFSADKKALINAVISETLGLA</sequence>
<dbReference type="SUPFAM" id="SSF55856">
    <property type="entry name" value="Cytochrome b5-like heme/steroid binding domain"/>
    <property type="match status" value="1"/>
</dbReference>
<dbReference type="GO" id="GO:0016459">
    <property type="term" value="C:myosin complex"/>
    <property type="evidence" value="ECO:0007669"/>
    <property type="project" value="UniProtKB-KW"/>
</dbReference>